<reference evidence="10" key="1">
    <citation type="submission" date="2022-08" db="EMBL/GenBank/DDBJ databases">
        <authorList>
            <person name="Kallberg Y."/>
            <person name="Tangrot J."/>
            <person name="Rosling A."/>
        </authorList>
    </citation>
    <scope>NUCLEOTIDE SEQUENCE</scope>
    <source>
        <strain evidence="10">Wild A</strain>
    </source>
</reference>
<dbReference type="AlphaFoldDB" id="A0A9W4T875"/>
<dbReference type="Proteomes" id="UP001153678">
    <property type="component" value="Unassembled WGS sequence"/>
</dbReference>
<dbReference type="PANTHER" id="PTHR12860">
    <property type="entry name" value="SIGNAL RECOGNITION PARTICLE 68 KDA PROTEIN"/>
    <property type="match status" value="1"/>
</dbReference>
<evidence type="ECO:0000256" key="8">
    <source>
        <dbReference type="ARBA" id="ARBA00023274"/>
    </source>
</evidence>
<comment type="caution">
    <text evidence="10">The sequence shown here is derived from an EMBL/GenBank/DDBJ whole genome shotgun (WGS) entry which is preliminary data.</text>
</comment>
<keyword evidence="7" id="KW-0539">Nucleus</keyword>
<dbReference type="GO" id="GO:0008312">
    <property type="term" value="F:7S RNA binding"/>
    <property type="evidence" value="ECO:0007669"/>
    <property type="project" value="InterPro"/>
</dbReference>
<dbReference type="GO" id="GO:0005786">
    <property type="term" value="C:signal recognition particle, endoplasmic reticulum targeting"/>
    <property type="evidence" value="ECO:0007669"/>
    <property type="project" value="UniProtKB-KW"/>
</dbReference>
<evidence type="ECO:0000313" key="10">
    <source>
        <dbReference type="EMBL" id="CAI2196105.1"/>
    </source>
</evidence>
<dbReference type="OrthoDB" id="10255118at2759"/>
<gene>
    <name evidence="10" type="ORF">FWILDA_LOCUS17411</name>
</gene>
<dbReference type="GO" id="GO:0006614">
    <property type="term" value="P:SRP-dependent cotranslational protein targeting to membrane"/>
    <property type="evidence" value="ECO:0007669"/>
    <property type="project" value="InterPro"/>
</dbReference>
<dbReference type="GO" id="GO:0030942">
    <property type="term" value="F:endoplasmic reticulum signal peptide binding"/>
    <property type="evidence" value="ECO:0007669"/>
    <property type="project" value="InterPro"/>
</dbReference>
<dbReference type="Gene3D" id="1.10.3450.40">
    <property type="entry name" value="Signal recognition particle, SRP68 subunit, RNA-binding domain"/>
    <property type="match status" value="1"/>
</dbReference>
<comment type="subcellular location">
    <subcellularLocation>
        <location evidence="1">Cytoplasm</location>
    </subcellularLocation>
    <subcellularLocation>
        <location evidence="2">Nucleus</location>
        <location evidence="2">Nucleolus</location>
    </subcellularLocation>
</comment>
<evidence type="ECO:0000256" key="2">
    <source>
        <dbReference type="ARBA" id="ARBA00004604"/>
    </source>
</evidence>
<sequence>MIEKYFVLSNMMEIEETKEAQDAIFSIDVLALINEARNTYGLRHQDYSRYRRYCTQKVHQLRSSLNFTHGKGKSFQKKEISDEVFDDIRYLQIVLFNAERAWSYAMELKRESRSN</sequence>
<organism evidence="10 11">
    <name type="scientific">Funneliformis geosporum</name>
    <dbReference type="NCBI Taxonomy" id="1117311"/>
    <lineage>
        <taxon>Eukaryota</taxon>
        <taxon>Fungi</taxon>
        <taxon>Fungi incertae sedis</taxon>
        <taxon>Mucoromycota</taxon>
        <taxon>Glomeromycotina</taxon>
        <taxon>Glomeromycetes</taxon>
        <taxon>Glomerales</taxon>
        <taxon>Glomeraceae</taxon>
        <taxon>Funneliformis</taxon>
    </lineage>
</organism>
<evidence type="ECO:0000256" key="7">
    <source>
        <dbReference type="ARBA" id="ARBA00023242"/>
    </source>
</evidence>
<evidence type="ECO:0000256" key="6">
    <source>
        <dbReference type="ARBA" id="ARBA00023135"/>
    </source>
</evidence>
<dbReference type="Pfam" id="PF16969">
    <property type="entry name" value="SRP68"/>
    <property type="match status" value="1"/>
</dbReference>
<keyword evidence="4" id="KW-0963">Cytoplasm</keyword>
<evidence type="ECO:0000256" key="5">
    <source>
        <dbReference type="ARBA" id="ARBA00022884"/>
    </source>
</evidence>
<evidence type="ECO:0000256" key="3">
    <source>
        <dbReference type="ARBA" id="ARBA00009352"/>
    </source>
</evidence>
<dbReference type="InterPro" id="IPR038253">
    <property type="entry name" value="SRP68_N_sf"/>
</dbReference>
<keyword evidence="5" id="KW-0694">RNA-binding</keyword>
<comment type="similarity">
    <text evidence="3">Belongs to the SRP68 family.</text>
</comment>
<evidence type="ECO:0000256" key="4">
    <source>
        <dbReference type="ARBA" id="ARBA00022490"/>
    </source>
</evidence>
<protein>
    <recommendedName>
        <fullName evidence="9">Signal recognition particle subunit SRP68</fullName>
    </recommendedName>
</protein>
<dbReference type="GO" id="GO:0005047">
    <property type="term" value="F:signal recognition particle binding"/>
    <property type="evidence" value="ECO:0007669"/>
    <property type="project" value="InterPro"/>
</dbReference>
<feature type="non-terminal residue" evidence="10">
    <location>
        <position position="1"/>
    </location>
</feature>
<dbReference type="PANTHER" id="PTHR12860:SF0">
    <property type="entry name" value="SIGNAL RECOGNITION PARTICLE SUBUNIT SRP68"/>
    <property type="match status" value="1"/>
</dbReference>
<dbReference type="GO" id="GO:0005730">
    <property type="term" value="C:nucleolus"/>
    <property type="evidence" value="ECO:0007669"/>
    <property type="project" value="UniProtKB-SubCell"/>
</dbReference>
<proteinExistence type="inferred from homology"/>
<evidence type="ECO:0000313" key="11">
    <source>
        <dbReference type="Proteomes" id="UP001153678"/>
    </source>
</evidence>
<dbReference type="EMBL" id="CAMKVN010013644">
    <property type="protein sequence ID" value="CAI2196105.1"/>
    <property type="molecule type" value="Genomic_DNA"/>
</dbReference>
<keyword evidence="6" id="KW-0733">Signal recognition particle</keyword>
<name>A0A9W4T875_9GLOM</name>
<dbReference type="InterPro" id="IPR026258">
    <property type="entry name" value="SRP68"/>
</dbReference>
<keyword evidence="11" id="KW-1185">Reference proteome</keyword>
<accession>A0A9W4T875</accession>
<keyword evidence="8" id="KW-0687">Ribonucleoprotein</keyword>
<evidence type="ECO:0000256" key="9">
    <source>
        <dbReference type="ARBA" id="ARBA00029498"/>
    </source>
</evidence>
<evidence type="ECO:0000256" key="1">
    <source>
        <dbReference type="ARBA" id="ARBA00004496"/>
    </source>
</evidence>